<evidence type="ECO:0000313" key="2">
    <source>
        <dbReference type="EMBL" id="OUI84597.1"/>
    </source>
</evidence>
<keyword evidence="3" id="KW-1185">Reference proteome</keyword>
<proteinExistence type="predicted"/>
<name>A0A094YXK3_9PROT</name>
<dbReference type="SUPFAM" id="SSF48613">
    <property type="entry name" value="Heme oxygenase-like"/>
    <property type="match status" value="1"/>
</dbReference>
<accession>A0A094YXK3</accession>
<dbReference type="Gene3D" id="1.20.910.10">
    <property type="entry name" value="Heme oxygenase-like"/>
    <property type="match status" value="1"/>
</dbReference>
<dbReference type="EMBL" id="JOKM01000002">
    <property type="protein sequence ID" value="KGB26715.1"/>
    <property type="molecule type" value="Genomic_DNA"/>
</dbReference>
<evidence type="ECO:0000313" key="3">
    <source>
        <dbReference type="Proteomes" id="UP000029448"/>
    </source>
</evidence>
<dbReference type="PATRIC" id="fig|104102.7.peg.78"/>
<comment type="caution">
    <text evidence="1">The sequence shown here is derived from an EMBL/GenBank/DDBJ whole genome shotgun (WGS) entry which is preliminary data.</text>
</comment>
<dbReference type="AlphaFoldDB" id="A0A094YXK3"/>
<evidence type="ECO:0000313" key="4">
    <source>
        <dbReference type="Proteomes" id="UP000194565"/>
    </source>
</evidence>
<evidence type="ECO:0000313" key="1">
    <source>
        <dbReference type="EMBL" id="KGB26715.1"/>
    </source>
</evidence>
<dbReference type="RefSeq" id="WP_035377101.1">
    <property type="nucleotide sequence ID" value="NZ_JACAOJ010000023.1"/>
</dbReference>
<dbReference type="Pfam" id="PF01126">
    <property type="entry name" value="Heme_oxygenase"/>
    <property type="match status" value="1"/>
</dbReference>
<dbReference type="GO" id="GO:0004392">
    <property type="term" value="F:heme oxygenase (decyclizing) activity"/>
    <property type="evidence" value="ECO:0007669"/>
    <property type="project" value="InterPro"/>
</dbReference>
<protein>
    <submittedName>
        <fullName evidence="1">Heme oxygenase HemO, associated with heme uptake</fullName>
    </submittedName>
</protein>
<organism evidence="1 3">
    <name type="scientific">Acetobacter tropicalis</name>
    <dbReference type="NCBI Taxonomy" id="104102"/>
    <lineage>
        <taxon>Bacteria</taxon>
        <taxon>Pseudomonadati</taxon>
        <taxon>Pseudomonadota</taxon>
        <taxon>Alphaproteobacteria</taxon>
        <taxon>Acetobacterales</taxon>
        <taxon>Acetobacteraceae</taxon>
        <taxon>Acetobacter</taxon>
    </lineage>
</organism>
<dbReference type="GeneID" id="89478455"/>
<dbReference type="STRING" id="104102.AtDm6_0079"/>
<dbReference type="Proteomes" id="UP000029448">
    <property type="component" value="Unassembled WGS sequence"/>
</dbReference>
<sequence>MTLHTQAGLISVLRQCTHAAHERLDHRMTALNLFSSHERYTVFLAVQYLFHRDIADLYARADVAALVPDIASRNRLALIEQDMQDLCVPYPMVRRNPPVAGSVSAAIGWLYVAEGSKLGAAVLAKRVQDMGLTVKFGARHFAPDAQGRAHAWQSFKAAIDHANLDTSVCVRHAGTAFERVTQYLERCEPYLQAA</sequence>
<dbReference type="Proteomes" id="UP000194565">
    <property type="component" value="Unassembled WGS sequence"/>
</dbReference>
<reference evidence="1 3" key="1">
    <citation type="submission" date="2014-06" db="EMBL/GenBank/DDBJ databases">
        <title>Functional and comparative genomic analyses of the Drosophila gut microbiota identify candidate symbiosis factors.</title>
        <authorList>
            <person name="Newell P.D."/>
            <person name="Chaston J.M."/>
            <person name="Douglas A.E."/>
        </authorList>
    </citation>
    <scope>NUCLEOTIDE SEQUENCE [LARGE SCALE GENOMIC DNA]</scope>
    <source>
        <strain evidence="1 3">DmCS_006</strain>
    </source>
</reference>
<dbReference type="InterPro" id="IPR016053">
    <property type="entry name" value="Haem_Oase-like"/>
</dbReference>
<gene>
    <name evidence="1" type="ORF">AtDm6_0079</name>
    <name evidence="2" type="ORF">HC62_13165</name>
</gene>
<dbReference type="EMBL" id="JOMM01000045">
    <property type="protein sequence ID" value="OUI84597.1"/>
    <property type="molecule type" value="Genomic_DNA"/>
</dbReference>
<dbReference type="CDD" id="cd19166">
    <property type="entry name" value="HemeO-bac"/>
    <property type="match status" value="1"/>
</dbReference>
<dbReference type="GO" id="GO:0006788">
    <property type="term" value="P:heme oxidation"/>
    <property type="evidence" value="ECO:0007669"/>
    <property type="project" value="InterPro"/>
</dbReference>
<dbReference type="InterPro" id="IPR016084">
    <property type="entry name" value="Haem_Oase-like_multi-hlx"/>
</dbReference>
<reference evidence="2 4" key="2">
    <citation type="submission" date="2014-06" db="EMBL/GenBank/DDBJ databases">
        <authorList>
            <person name="Ju J."/>
            <person name="Zhang J."/>
        </authorList>
    </citation>
    <scope>NUCLEOTIDE SEQUENCE [LARGE SCALE GENOMIC DNA]</scope>
    <source>
        <strain evidence="2">DmW_042</strain>
    </source>
</reference>